<dbReference type="PATRIC" id="fig|913082.3.peg.4483"/>
<sequence length="42" mass="4778">MDIAVIGSNMVDLITYTNQMPKEGETLEAPAFKRLRRKRGEP</sequence>
<protein>
    <recommendedName>
        <fullName evidence="3">Ribokinase</fullName>
    </recommendedName>
</protein>
<comment type="caution">
    <text evidence="1">The sequence shown here is derived from an EMBL/GenBank/DDBJ whole genome shotgun (WGS) entry which is preliminary data.</text>
</comment>
<name>G5R7L5_SALSE</name>
<dbReference type="Proteomes" id="UP000005065">
    <property type="component" value="Unassembled WGS sequence"/>
</dbReference>
<evidence type="ECO:0008006" key="3">
    <source>
        <dbReference type="Google" id="ProtNLM"/>
    </source>
</evidence>
<accession>G5R7L5</accession>
<dbReference type="InterPro" id="IPR029056">
    <property type="entry name" value="Ribokinase-like"/>
</dbReference>
<dbReference type="AlphaFoldDB" id="G5R7L5"/>
<dbReference type="EMBL" id="AFCU01001825">
    <property type="protein sequence ID" value="EHC80382.1"/>
    <property type="molecule type" value="Genomic_DNA"/>
</dbReference>
<organism evidence="1 2">
    <name type="scientific">Salmonella enterica subsp. enterica serovar Senftenberg str. A4-543</name>
    <dbReference type="NCBI Taxonomy" id="913082"/>
    <lineage>
        <taxon>Bacteria</taxon>
        <taxon>Pseudomonadati</taxon>
        <taxon>Pseudomonadota</taxon>
        <taxon>Gammaproteobacteria</taxon>
        <taxon>Enterobacterales</taxon>
        <taxon>Enterobacteriaceae</taxon>
        <taxon>Salmonella</taxon>
    </lineage>
</organism>
<gene>
    <name evidence="1" type="ORF">LTSESEN_5735</name>
</gene>
<evidence type="ECO:0000313" key="1">
    <source>
        <dbReference type="EMBL" id="EHC80382.1"/>
    </source>
</evidence>
<dbReference type="GO" id="GO:0003824">
    <property type="term" value="F:catalytic activity"/>
    <property type="evidence" value="ECO:0007669"/>
    <property type="project" value="UniProtKB-ARBA"/>
</dbReference>
<proteinExistence type="predicted"/>
<dbReference type="BioCyc" id="SENT913082:G120J-2005-MONOMER"/>
<reference evidence="1 2" key="1">
    <citation type="journal article" date="2011" name="BMC Genomics">
        <title>Genome sequencing reveals diversification of virulence factor content and possible host adaptation in distinct subpopulations of Salmonella enterica.</title>
        <authorList>
            <person name="den Bakker H.C."/>
            <person name="Moreno Switt A.I."/>
            <person name="Govoni G."/>
            <person name="Cummings C.A."/>
            <person name="Ranieri M.L."/>
            <person name="Degoricija L."/>
            <person name="Hoelzer K."/>
            <person name="Rodriguez-Rivera L.D."/>
            <person name="Brown S."/>
            <person name="Bolchacova E."/>
            <person name="Furtado M.R."/>
            <person name="Wiedmann M."/>
        </authorList>
    </citation>
    <scope>NUCLEOTIDE SEQUENCE [LARGE SCALE GENOMIC DNA]</scope>
    <source>
        <strain evidence="1 2">A4-543</strain>
    </source>
</reference>
<evidence type="ECO:0000313" key="2">
    <source>
        <dbReference type="Proteomes" id="UP000005065"/>
    </source>
</evidence>
<dbReference type="Gene3D" id="3.40.1190.20">
    <property type="match status" value="1"/>
</dbReference>
<dbReference type="SUPFAM" id="SSF53613">
    <property type="entry name" value="Ribokinase-like"/>
    <property type="match status" value="1"/>
</dbReference>